<reference evidence="1 2" key="1">
    <citation type="journal article" date="2018" name="PLoS ONE">
        <title>The draft genome of Kipferlia bialata reveals reductive genome evolution in fornicate parasites.</title>
        <authorList>
            <person name="Tanifuji G."/>
            <person name="Takabayashi S."/>
            <person name="Kume K."/>
            <person name="Takagi M."/>
            <person name="Nakayama T."/>
            <person name="Kamikawa R."/>
            <person name="Inagaki Y."/>
            <person name="Hashimoto T."/>
        </authorList>
    </citation>
    <scope>NUCLEOTIDE SEQUENCE [LARGE SCALE GENOMIC DNA]</scope>
    <source>
        <strain evidence="1">NY0173</strain>
    </source>
</reference>
<evidence type="ECO:0000313" key="1">
    <source>
        <dbReference type="EMBL" id="GIQ90914.1"/>
    </source>
</evidence>
<name>A0A9K3GP75_9EUKA</name>
<dbReference type="EMBL" id="BDIP01006859">
    <property type="protein sequence ID" value="GIQ90914.1"/>
    <property type="molecule type" value="Genomic_DNA"/>
</dbReference>
<comment type="caution">
    <text evidence="1">The sequence shown here is derived from an EMBL/GenBank/DDBJ whole genome shotgun (WGS) entry which is preliminary data.</text>
</comment>
<proteinExistence type="predicted"/>
<gene>
    <name evidence="1" type="ORF">KIPB_013908</name>
</gene>
<feature type="non-terminal residue" evidence="1">
    <location>
        <position position="1"/>
    </location>
</feature>
<dbReference type="AlphaFoldDB" id="A0A9K3GP75"/>
<organism evidence="1 2">
    <name type="scientific">Kipferlia bialata</name>
    <dbReference type="NCBI Taxonomy" id="797122"/>
    <lineage>
        <taxon>Eukaryota</taxon>
        <taxon>Metamonada</taxon>
        <taxon>Carpediemonas-like organisms</taxon>
        <taxon>Kipferlia</taxon>
    </lineage>
</organism>
<keyword evidence="2" id="KW-1185">Reference proteome</keyword>
<protein>
    <submittedName>
        <fullName evidence="1">Uncharacterized protein</fullName>
    </submittedName>
</protein>
<dbReference type="Proteomes" id="UP000265618">
    <property type="component" value="Unassembled WGS sequence"/>
</dbReference>
<sequence>MDEDIQIRVNQSQVDGIHEAFERLPALSESVKEGLYVNGVFKFIYSSAMNPTTTLQRDEFCEALVLAGLICTQYNLHPNKAPYYTARVFDSRTQRTLLDGTEYDRVEVVPSAYAPNLLPILGSTSLGNSNVGQAHLLDELRGVDPGAK</sequence>
<accession>A0A9K3GP75</accession>
<evidence type="ECO:0000313" key="2">
    <source>
        <dbReference type="Proteomes" id="UP000265618"/>
    </source>
</evidence>